<dbReference type="VEuPathDB" id="FungiDB:MELLADRAFT_77573"/>
<sequence>MFVAREGTFPDKSKQTISRLICLPLEILEQIVKHVHHISVIENKGIHGLWSQRKSQLAFVPIDKRSQRYIMQLDNRVPILNSLQSLSVVNRCLHDLCCRLLWETLRFPTRLPIPITLWINELLPKHGFRIRSLSLTLSTRFLKTPHNDPFRHNIHYDNTALRKEGVCRKHLESCNCFVREMLSPKSVMGLLDQCHGNLSDLDIIFSAELENRLENLNSRMHGLQLFFARLTPVMSRLSGLRHLGLRNIHFASFNDEVLSQMFSGLSLLESFSASDLPTWFVDHNKHPNHTGEPLSRLKNLLRLQFHQVSAVDESYCHHSWPKVITELHLEGCSNVNPTVGHQLIHRIAPNLTRLRLDFCNSVEDFDFGSNWQEKLQFQLPHLTDLNIQPYEHDYLTCFQECQNLQRLKCDLVAKGQWKYISHLVCVSTWPKLDKIDLYGLDIYESDDQLLDDDGIDYHQDLIREFCDQAGIVNCVWI</sequence>
<dbReference type="OrthoDB" id="2503078at2759"/>
<dbReference type="GeneID" id="18932961"/>
<name>F4RJF9_MELLP</name>
<dbReference type="AlphaFoldDB" id="F4RJF9"/>
<dbReference type="Proteomes" id="UP000001072">
    <property type="component" value="Unassembled WGS sequence"/>
</dbReference>
<organism evidence="2">
    <name type="scientific">Melampsora larici-populina (strain 98AG31 / pathotype 3-4-7)</name>
    <name type="common">Poplar leaf rust fungus</name>
    <dbReference type="NCBI Taxonomy" id="747676"/>
    <lineage>
        <taxon>Eukaryota</taxon>
        <taxon>Fungi</taxon>
        <taxon>Dikarya</taxon>
        <taxon>Basidiomycota</taxon>
        <taxon>Pucciniomycotina</taxon>
        <taxon>Pucciniomycetes</taxon>
        <taxon>Pucciniales</taxon>
        <taxon>Melampsoraceae</taxon>
        <taxon>Melampsora</taxon>
    </lineage>
</organism>
<proteinExistence type="predicted"/>
<keyword evidence="2" id="KW-1185">Reference proteome</keyword>
<protein>
    <recommendedName>
        <fullName evidence="3">F-box domain-containing protein</fullName>
    </recommendedName>
</protein>
<dbReference type="KEGG" id="mlr:MELLADRAFT_77573"/>
<dbReference type="HOGENOM" id="CLU_038719_0_0_1"/>
<dbReference type="InterPro" id="IPR032675">
    <property type="entry name" value="LRR_dom_sf"/>
</dbReference>
<dbReference type="Gene3D" id="3.80.10.10">
    <property type="entry name" value="Ribonuclease Inhibitor"/>
    <property type="match status" value="1"/>
</dbReference>
<evidence type="ECO:0000313" key="1">
    <source>
        <dbReference type="EMBL" id="EGG07501.1"/>
    </source>
</evidence>
<gene>
    <name evidence="1" type="ORF">MELLADRAFT_77573</name>
</gene>
<dbReference type="SUPFAM" id="SSF52047">
    <property type="entry name" value="RNI-like"/>
    <property type="match status" value="1"/>
</dbReference>
<reference evidence="2" key="1">
    <citation type="journal article" date="2011" name="Proc. Natl. Acad. Sci. U.S.A.">
        <title>Obligate biotrophy features unraveled by the genomic analysis of rust fungi.</title>
        <authorList>
            <person name="Duplessis S."/>
            <person name="Cuomo C.A."/>
            <person name="Lin Y.-C."/>
            <person name="Aerts A."/>
            <person name="Tisserant E."/>
            <person name="Veneault-Fourrey C."/>
            <person name="Joly D.L."/>
            <person name="Hacquard S."/>
            <person name="Amselem J."/>
            <person name="Cantarel B.L."/>
            <person name="Chiu R."/>
            <person name="Coutinho P.M."/>
            <person name="Feau N."/>
            <person name="Field M."/>
            <person name="Frey P."/>
            <person name="Gelhaye E."/>
            <person name="Goldberg J."/>
            <person name="Grabherr M.G."/>
            <person name="Kodira C.D."/>
            <person name="Kohler A."/>
            <person name="Kuees U."/>
            <person name="Lindquist E.A."/>
            <person name="Lucas S.M."/>
            <person name="Mago R."/>
            <person name="Mauceli E."/>
            <person name="Morin E."/>
            <person name="Murat C."/>
            <person name="Pangilinan J.L."/>
            <person name="Park R."/>
            <person name="Pearson M."/>
            <person name="Quesneville H."/>
            <person name="Rouhier N."/>
            <person name="Sakthikumar S."/>
            <person name="Salamov A.A."/>
            <person name="Schmutz J."/>
            <person name="Selles B."/>
            <person name="Shapiro H."/>
            <person name="Tanguay P."/>
            <person name="Tuskan G.A."/>
            <person name="Henrissat B."/>
            <person name="Van de Peer Y."/>
            <person name="Rouze P."/>
            <person name="Ellis J.G."/>
            <person name="Dodds P.N."/>
            <person name="Schein J.E."/>
            <person name="Zhong S."/>
            <person name="Hamelin R.C."/>
            <person name="Grigoriev I.V."/>
            <person name="Szabo L.J."/>
            <person name="Martin F."/>
        </authorList>
    </citation>
    <scope>NUCLEOTIDE SEQUENCE [LARGE SCALE GENOMIC DNA]</scope>
    <source>
        <strain evidence="2">98AG31 / pathotype 3-4-7</strain>
    </source>
</reference>
<dbReference type="EMBL" id="GL883104">
    <property type="protein sequence ID" value="EGG07501.1"/>
    <property type="molecule type" value="Genomic_DNA"/>
</dbReference>
<accession>F4RJF9</accession>
<evidence type="ECO:0008006" key="3">
    <source>
        <dbReference type="Google" id="ProtNLM"/>
    </source>
</evidence>
<evidence type="ECO:0000313" key="2">
    <source>
        <dbReference type="Proteomes" id="UP000001072"/>
    </source>
</evidence>
<dbReference type="RefSeq" id="XP_007409408.1">
    <property type="nucleotide sequence ID" value="XM_007409346.1"/>
</dbReference>
<dbReference type="InParanoid" id="F4RJF9"/>